<comment type="caution">
    <text evidence="6">The sequence shown here is derived from an EMBL/GenBank/DDBJ whole genome shotgun (WGS) entry which is preliminary data.</text>
</comment>
<dbReference type="Gene3D" id="1.10.10.10">
    <property type="entry name" value="Winged helix-like DNA-binding domain superfamily/Winged helix DNA-binding domain"/>
    <property type="match status" value="1"/>
</dbReference>
<dbReference type="Proteomes" id="UP000578000">
    <property type="component" value="Unassembled WGS sequence"/>
</dbReference>
<dbReference type="Pfam" id="PF00027">
    <property type="entry name" value="cNMP_binding"/>
    <property type="match status" value="1"/>
</dbReference>
<evidence type="ECO:0000259" key="5">
    <source>
        <dbReference type="PROSITE" id="PS51063"/>
    </source>
</evidence>
<dbReference type="RefSeq" id="WP_166117165.1">
    <property type="nucleotide sequence ID" value="NZ_BAABDB010000002.1"/>
</dbReference>
<dbReference type="InterPro" id="IPR012318">
    <property type="entry name" value="HTH_CRP"/>
</dbReference>
<evidence type="ECO:0000259" key="4">
    <source>
        <dbReference type="PROSITE" id="PS50042"/>
    </source>
</evidence>
<dbReference type="Gene3D" id="2.60.120.10">
    <property type="entry name" value="Jelly Rolls"/>
    <property type="match status" value="1"/>
</dbReference>
<dbReference type="SMART" id="SM00100">
    <property type="entry name" value="cNMP"/>
    <property type="match status" value="1"/>
</dbReference>
<protein>
    <submittedName>
        <fullName evidence="6">CRP/FNR family transcriptional activator FtrB</fullName>
    </submittedName>
</protein>
<dbReference type="CDD" id="cd00038">
    <property type="entry name" value="CAP_ED"/>
    <property type="match status" value="1"/>
</dbReference>
<organism evidence="6 7">
    <name type="scientific">Acetobacter lovaniensis</name>
    <dbReference type="NCBI Taxonomy" id="104100"/>
    <lineage>
        <taxon>Bacteria</taxon>
        <taxon>Pseudomonadati</taxon>
        <taxon>Pseudomonadota</taxon>
        <taxon>Alphaproteobacteria</taxon>
        <taxon>Acetobacterales</taxon>
        <taxon>Acetobacteraceae</taxon>
        <taxon>Acetobacter</taxon>
    </lineage>
</organism>
<dbReference type="SUPFAM" id="SSF51206">
    <property type="entry name" value="cAMP-binding domain-like"/>
    <property type="match status" value="1"/>
</dbReference>
<dbReference type="GO" id="GO:0003677">
    <property type="term" value="F:DNA binding"/>
    <property type="evidence" value="ECO:0007669"/>
    <property type="project" value="UniProtKB-KW"/>
</dbReference>
<accession>A0A841QKF9</accession>
<evidence type="ECO:0000256" key="1">
    <source>
        <dbReference type="ARBA" id="ARBA00023015"/>
    </source>
</evidence>
<reference evidence="6 7" key="1">
    <citation type="submission" date="2020-08" db="EMBL/GenBank/DDBJ databases">
        <title>Genomic Encyclopedia of Type Strains, Phase IV (KMG-IV): sequencing the most valuable type-strain genomes for metagenomic binning, comparative biology and taxonomic classification.</title>
        <authorList>
            <person name="Goeker M."/>
        </authorList>
    </citation>
    <scope>NUCLEOTIDE SEQUENCE [LARGE SCALE GENOMIC DNA]</scope>
    <source>
        <strain evidence="6 7">DSM 4491</strain>
    </source>
</reference>
<keyword evidence="3" id="KW-0804">Transcription</keyword>
<dbReference type="Pfam" id="PF13545">
    <property type="entry name" value="HTH_Crp_2"/>
    <property type="match status" value="1"/>
</dbReference>
<dbReference type="PROSITE" id="PS50042">
    <property type="entry name" value="CNMP_BINDING_3"/>
    <property type="match status" value="1"/>
</dbReference>
<dbReference type="InterPro" id="IPR036388">
    <property type="entry name" value="WH-like_DNA-bd_sf"/>
</dbReference>
<gene>
    <name evidence="6" type="ORF">HNR55_003390</name>
</gene>
<dbReference type="EMBL" id="JACHIE010000033">
    <property type="protein sequence ID" value="MBB6458775.1"/>
    <property type="molecule type" value="Genomic_DNA"/>
</dbReference>
<dbReference type="InterPro" id="IPR000595">
    <property type="entry name" value="cNMP-bd_dom"/>
</dbReference>
<evidence type="ECO:0000256" key="3">
    <source>
        <dbReference type="ARBA" id="ARBA00023163"/>
    </source>
</evidence>
<keyword evidence="2" id="KW-0238">DNA-binding</keyword>
<name>A0A841QKF9_9PROT</name>
<evidence type="ECO:0000313" key="6">
    <source>
        <dbReference type="EMBL" id="MBB6458775.1"/>
    </source>
</evidence>
<dbReference type="GO" id="GO:0006355">
    <property type="term" value="P:regulation of DNA-templated transcription"/>
    <property type="evidence" value="ECO:0007669"/>
    <property type="project" value="InterPro"/>
</dbReference>
<proteinExistence type="predicted"/>
<dbReference type="SUPFAM" id="SSF46785">
    <property type="entry name" value="Winged helix' DNA-binding domain"/>
    <property type="match status" value="1"/>
</dbReference>
<feature type="domain" description="Cyclic nucleotide-binding" evidence="4">
    <location>
        <begin position="16"/>
        <end position="119"/>
    </location>
</feature>
<dbReference type="InterPro" id="IPR014710">
    <property type="entry name" value="RmlC-like_jellyroll"/>
</dbReference>
<evidence type="ECO:0000313" key="7">
    <source>
        <dbReference type="Proteomes" id="UP000578000"/>
    </source>
</evidence>
<dbReference type="InterPro" id="IPR036390">
    <property type="entry name" value="WH_DNA-bd_sf"/>
</dbReference>
<feature type="domain" description="HTH crp-type" evidence="5">
    <location>
        <begin position="150"/>
        <end position="218"/>
    </location>
</feature>
<dbReference type="PROSITE" id="PS51063">
    <property type="entry name" value="HTH_CRP_2"/>
    <property type="match status" value="1"/>
</dbReference>
<sequence>MHTVHASESEFDAIPMFRDLPAESKRLLSSGSSIENYERSTILFQQGAMPEFLFVVLDGMLHLCSDTMGGKGVTVTCARAGDFVLPAAVITRKPYLLQARSISQVRLLRVKTQILHELLESDGSFSLAFLKQTSEQIRINIEEVKSLRLKTGTQRFAAFLLREAYRQNSREFIVLPYAKTILASELDMTPESLSRVIAKLQGTSLQVSGTIVHFLDYDALVTLCARDFRTSPKHGQQHSMPPPPAPSE</sequence>
<dbReference type="InterPro" id="IPR018490">
    <property type="entry name" value="cNMP-bd_dom_sf"/>
</dbReference>
<keyword evidence="7" id="KW-1185">Reference proteome</keyword>
<dbReference type="AlphaFoldDB" id="A0A841QKF9"/>
<keyword evidence="1" id="KW-0805">Transcription regulation</keyword>
<evidence type="ECO:0000256" key="2">
    <source>
        <dbReference type="ARBA" id="ARBA00023125"/>
    </source>
</evidence>